<dbReference type="EMBL" id="KL198056">
    <property type="protein sequence ID" value="KDQ11637.1"/>
    <property type="molecule type" value="Genomic_DNA"/>
</dbReference>
<dbReference type="InterPro" id="IPR050235">
    <property type="entry name" value="CK1_Ser-Thr_kinase"/>
</dbReference>
<feature type="compositionally biased region" description="Low complexity" evidence="6">
    <location>
        <begin position="1"/>
        <end position="12"/>
    </location>
</feature>
<dbReference type="InterPro" id="IPR000719">
    <property type="entry name" value="Prot_kinase_dom"/>
</dbReference>
<evidence type="ECO:0000313" key="9">
    <source>
        <dbReference type="Proteomes" id="UP000027195"/>
    </source>
</evidence>
<comment type="similarity">
    <text evidence="5">Belongs to the protein kinase superfamily.</text>
</comment>
<dbReference type="PANTHER" id="PTHR11909">
    <property type="entry name" value="CASEIN KINASE-RELATED"/>
    <property type="match status" value="1"/>
</dbReference>
<evidence type="ECO:0000259" key="7">
    <source>
        <dbReference type="PROSITE" id="PS50011"/>
    </source>
</evidence>
<feature type="domain" description="Protein kinase" evidence="7">
    <location>
        <begin position="182"/>
        <end position="442"/>
    </location>
</feature>
<organism evidence="8 9">
    <name type="scientific">Botryobasidium botryosum (strain FD-172 SS1)</name>
    <dbReference type="NCBI Taxonomy" id="930990"/>
    <lineage>
        <taxon>Eukaryota</taxon>
        <taxon>Fungi</taxon>
        <taxon>Dikarya</taxon>
        <taxon>Basidiomycota</taxon>
        <taxon>Agaricomycotina</taxon>
        <taxon>Agaricomycetes</taxon>
        <taxon>Cantharellales</taxon>
        <taxon>Botryobasidiaceae</taxon>
        <taxon>Botryobasidium</taxon>
    </lineage>
</organism>
<dbReference type="EC" id="2.7.11.1" evidence="1"/>
<evidence type="ECO:0000256" key="3">
    <source>
        <dbReference type="ARBA" id="ARBA00022840"/>
    </source>
</evidence>
<sequence length="470" mass="51450">MAVTRLQSSRRAPLPPSPPSPPSSLSTQKASARVTRSQSRRAEITAPSRFEPTVAGGSLAGSVAAPNHAVARHLPAKSRGASKTAKKTRRNPPRPADSKPMEGDRSNRLASARARKNSGEAPNSASPSSQAAKTRKSSNPQISRVVAQPHAPGQSAELCSSMRVPAISATPRYSLPLAYEGYVISKIIGRGGSGIVCRAKSASDVSDVAIKLQNLNLPIDVLRREIAAYFDLKGVFGVPTMIKNGVARPYRYLVLEQLGPSLADLLQAAGRLSIRAVAGIGRQVLERLRDIHGRNVVHRDIKPGNILLGLGSQSSTMYLVDFGVSTFWLMENDTHRPPRDGCRFFGTLEYGSIRSHNGGQVARRDDIECFGLCLIHLLRGDLPWMSTPRSKDPEWILSQKLVWSSRRLCARLPLIFAELLDYARGLQFDDRPNYEHWIHIFNALESLGQGESLSEAIMRHLPSHHRGRDE</sequence>
<proteinExistence type="inferred from homology"/>
<protein>
    <recommendedName>
        <fullName evidence="1">non-specific serine/threonine protein kinase</fullName>
        <ecNumber evidence="1">2.7.11.1</ecNumber>
    </recommendedName>
</protein>
<keyword evidence="3 4" id="KW-0067">ATP-binding</keyword>
<evidence type="ECO:0000256" key="2">
    <source>
        <dbReference type="ARBA" id="ARBA00022741"/>
    </source>
</evidence>
<gene>
    <name evidence="8" type="ORF">BOTBODRAFT_177039</name>
</gene>
<name>A0A067MIB8_BOTB1</name>
<dbReference type="STRING" id="930990.A0A067MIB8"/>
<feature type="compositionally biased region" description="Basic and acidic residues" evidence="6">
    <location>
        <begin position="96"/>
        <end position="107"/>
    </location>
</feature>
<evidence type="ECO:0000256" key="6">
    <source>
        <dbReference type="SAM" id="MobiDB-lite"/>
    </source>
</evidence>
<reference evidence="9" key="1">
    <citation type="journal article" date="2014" name="Proc. Natl. Acad. Sci. U.S.A.">
        <title>Extensive sampling of basidiomycete genomes demonstrates inadequacy of the white-rot/brown-rot paradigm for wood decay fungi.</title>
        <authorList>
            <person name="Riley R."/>
            <person name="Salamov A.A."/>
            <person name="Brown D.W."/>
            <person name="Nagy L.G."/>
            <person name="Floudas D."/>
            <person name="Held B.W."/>
            <person name="Levasseur A."/>
            <person name="Lombard V."/>
            <person name="Morin E."/>
            <person name="Otillar R."/>
            <person name="Lindquist E.A."/>
            <person name="Sun H."/>
            <person name="LaButti K.M."/>
            <person name="Schmutz J."/>
            <person name="Jabbour D."/>
            <person name="Luo H."/>
            <person name="Baker S.E."/>
            <person name="Pisabarro A.G."/>
            <person name="Walton J.D."/>
            <person name="Blanchette R.A."/>
            <person name="Henrissat B."/>
            <person name="Martin F."/>
            <person name="Cullen D."/>
            <person name="Hibbett D.S."/>
            <person name="Grigoriev I.V."/>
        </authorList>
    </citation>
    <scope>NUCLEOTIDE SEQUENCE [LARGE SCALE GENOMIC DNA]</scope>
    <source>
        <strain evidence="9">FD-172 SS1</strain>
    </source>
</reference>
<dbReference type="InParanoid" id="A0A067MIB8"/>
<dbReference type="GO" id="GO:0004674">
    <property type="term" value="F:protein serine/threonine kinase activity"/>
    <property type="evidence" value="ECO:0007669"/>
    <property type="project" value="UniProtKB-KW"/>
</dbReference>
<evidence type="ECO:0000256" key="1">
    <source>
        <dbReference type="ARBA" id="ARBA00012513"/>
    </source>
</evidence>
<dbReference type="PROSITE" id="PS50011">
    <property type="entry name" value="PROTEIN_KINASE_DOM"/>
    <property type="match status" value="1"/>
</dbReference>
<evidence type="ECO:0000256" key="5">
    <source>
        <dbReference type="RuleBase" id="RU000304"/>
    </source>
</evidence>
<dbReference type="InterPro" id="IPR017441">
    <property type="entry name" value="Protein_kinase_ATP_BS"/>
</dbReference>
<accession>A0A067MIB8</accession>
<dbReference type="InterPro" id="IPR011009">
    <property type="entry name" value="Kinase-like_dom_sf"/>
</dbReference>
<evidence type="ECO:0000313" key="8">
    <source>
        <dbReference type="EMBL" id="KDQ11637.1"/>
    </source>
</evidence>
<feature type="region of interest" description="Disordered" evidence="6">
    <location>
        <begin position="1"/>
        <end position="141"/>
    </location>
</feature>
<feature type="compositionally biased region" description="Pro residues" evidence="6">
    <location>
        <begin position="13"/>
        <end position="22"/>
    </location>
</feature>
<dbReference type="HOGENOM" id="CLU_581370_0_0_1"/>
<dbReference type="InterPro" id="IPR008271">
    <property type="entry name" value="Ser/Thr_kinase_AS"/>
</dbReference>
<keyword evidence="9" id="KW-1185">Reference proteome</keyword>
<keyword evidence="2 4" id="KW-0547">Nucleotide-binding</keyword>
<dbReference type="PROSITE" id="PS00108">
    <property type="entry name" value="PROTEIN_KINASE_ST"/>
    <property type="match status" value="1"/>
</dbReference>
<dbReference type="Gene3D" id="1.10.510.10">
    <property type="entry name" value="Transferase(Phosphotransferase) domain 1"/>
    <property type="match status" value="1"/>
</dbReference>
<feature type="compositionally biased region" description="Low complexity" evidence="6">
    <location>
        <begin position="54"/>
        <end position="65"/>
    </location>
</feature>
<keyword evidence="5" id="KW-0808">Transferase</keyword>
<dbReference type="Proteomes" id="UP000027195">
    <property type="component" value="Unassembled WGS sequence"/>
</dbReference>
<evidence type="ECO:0000256" key="4">
    <source>
        <dbReference type="PROSITE-ProRule" id="PRU10141"/>
    </source>
</evidence>
<dbReference type="Pfam" id="PF00069">
    <property type="entry name" value="Pkinase"/>
    <property type="match status" value="1"/>
</dbReference>
<feature type="binding site" evidence="4">
    <location>
        <position position="211"/>
    </location>
    <ligand>
        <name>ATP</name>
        <dbReference type="ChEBI" id="CHEBI:30616"/>
    </ligand>
</feature>
<feature type="compositionally biased region" description="Low complexity" evidence="6">
    <location>
        <begin position="121"/>
        <end position="132"/>
    </location>
</feature>
<dbReference type="AlphaFoldDB" id="A0A067MIB8"/>
<keyword evidence="5" id="KW-0418">Kinase</keyword>
<dbReference type="SUPFAM" id="SSF56112">
    <property type="entry name" value="Protein kinase-like (PK-like)"/>
    <property type="match status" value="1"/>
</dbReference>
<keyword evidence="5" id="KW-0723">Serine/threonine-protein kinase</keyword>
<dbReference type="PROSITE" id="PS00107">
    <property type="entry name" value="PROTEIN_KINASE_ATP"/>
    <property type="match status" value="1"/>
</dbReference>
<dbReference type="SMART" id="SM00220">
    <property type="entry name" value="S_TKc"/>
    <property type="match status" value="1"/>
</dbReference>
<dbReference type="OrthoDB" id="5579860at2759"/>
<dbReference type="GO" id="GO:0005524">
    <property type="term" value="F:ATP binding"/>
    <property type="evidence" value="ECO:0007669"/>
    <property type="project" value="UniProtKB-UniRule"/>
</dbReference>
<feature type="compositionally biased region" description="Polar residues" evidence="6">
    <location>
        <begin position="27"/>
        <end position="37"/>
    </location>
</feature>